<keyword evidence="2" id="KW-1185">Reference proteome</keyword>
<evidence type="ECO:0000313" key="2">
    <source>
        <dbReference type="Proteomes" id="UP001367676"/>
    </source>
</evidence>
<reference evidence="1 2" key="1">
    <citation type="submission" date="2024-03" db="EMBL/GenBank/DDBJ databases">
        <title>Adaptation during the transition from Ophiocordyceps entomopathogen to insect associate is accompanied by gene loss and intensified selection.</title>
        <authorList>
            <person name="Ward C.M."/>
            <person name="Onetto C.A."/>
            <person name="Borneman A.R."/>
        </authorList>
    </citation>
    <scope>NUCLEOTIDE SEQUENCE [LARGE SCALE GENOMIC DNA]</scope>
    <source>
        <strain evidence="1">AWRI1</strain>
        <tissue evidence="1">Single Adult Female</tissue>
    </source>
</reference>
<evidence type="ECO:0000313" key="1">
    <source>
        <dbReference type="EMBL" id="KAK7591194.1"/>
    </source>
</evidence>
<comment type="caution">
    <text evidence="1">The sequence shown here is derived from an EMBL/GenBank/DDBJ whole genome shotgun (WGS) entry which is preliminary data.</text>
</comment>
<dbReference type="AlphaFoldDB" id="A0AAN9TL31"/>
<gene>
    <name evidence="1" type="ORF">V9T40_002807</name>
</gene>
<name>A0AAN9TL31_9HEMI</name>
<proteinExistence type="predicted"/>
<dbReference type="Proteomes" id="UP001367676">
    <property type="component" value="Unassembled WGS sequence"/>
</dbReference>
<accession>A0AAN9TL31</accession>
<organism evidence="1 2">
    <name type="scientific">Parthenolecanium corni</name>
    <dbReference type="NCBI Taxonomy" id="536013"/>
    <lineage>
        <taxon>Eukaryota</taxon>
        <taxon>Metazoa</taxon>
        <taxon>Ecdysozoa</taxon>
        <taxon>Arthropoda</taxon>
        <taxon>Hexapoda</taxon>
        <taxon>Insecta</taxon>
        <taxon>Pterygota</taxon>
        <taxon>Neoptera</taxon>
        <taxon>Paraneoptera</taxon>
        <taxon>Hemiptera</taxon>
        <taxon>Sternorrhyncha</taxon>
        <taxon>Coccoidea</taxon>
        <taxon>Coccidae</taxon>
        <taxon>Parthenolecanium</taxon>
    </lineage>
</organism>
<protein>
    <submittedName>
        <fullName evidence="1">Uncharacterized protein</fullName>
    </submittedName>
</protein>
<sequence>MSLDVNVTPGGMRESNLDAEWWYGRCEWKYLSVRYWFDFYGKRVQLDQFEDPAGVLISDYDTRSSSSLDSENVLEFRPSENAGQDVVYYVKFNF</sequence>
<dbReference type="EMBL" id="JBBCAQ010000022">
    <property type="protein sequence ID" value="KAK7591194.1"/>
    <property type="molecule type" value="Genomic_DNA"/>
</dbReference>